<keyword evidence="1 2" id="KW-0479">Metal-binding</keyword>
<keyword evidence="1 2" id="KW-0645">Protease</keyword>
<dbReference type="OMA" id="HEAMHNI"/>
<keyword evidence="1 2" id="KW-0378">Hydrolase</keyword>
<reference evidence="4" key="1">
    <citation type="submission" date="2014-08" db="EMBL/GenBank/DDBJ databases">
        <authorList>
            <person name="Senf B."/>
            <person name="Petzold A."/>
            <person name="Downie B.R."/>
            <person name="Koch P."/>
            <person name="Platzer M."/>
        </authorList>
    </citation>
    <scope>NUCLEOTIDE SEQUENCE [LARGE SCALE GENOMIC DNA]</scope>
    <source>
        <strain evidence="4">GRZ</strain>
    </source>
</reference>
<dbReference type="InterPro" id="IPR001506">
    <property type="entry name" value="Peptidase_M12A"/>
</dbReference>
<dbReference type="Ensembl" id="ENSNFUT00015024247.1">
    <property type="protein sequence ID" value="ENSNFUP00015023179.1"/>
    <property type="gene ID" value="ENSNFUG00015011213.1"/>
</dbReference>
<evidence type="ECO:0000313" key="5">
    <source>
        <dbReference type="Proteomes" id="UP000694548"/>
    </source>
</evidence>
<dbReference type="PROSITE" id="PS51864">
    <property type="entry name" value="ASTACIN"/>
    <property type="match status" value="1"/>
</dbReference>
<proteinExistence type="predicted"/>
<keyword evidence="5" id="KW-1185">Reference proteome</keyword>
<evidence type="ECO:0000256" key="2">
    <source>
        <dbReference type="RuleBase" id="RU361183"/>
    </source>
</evidence>
<gene>
    <name evidence="4" type="primary">LOC107382034</name>
</gene>
<dbReference type="GeneTree" id="ENSGT00940000163716"/>
<dbReference type="PANTHER" id="PTHR10127">
    <property type="entry name" value="DISCOIDIN, CUB, EGF, LAMININ , AND ZINC METALLOPROTEASE DOMAIN CONTAINING"/>
    <property type="match status" value="1"/>
</dbReference>
<feature type="active site" evidence="1">
    <location>
        <position position="160"/>
    </location>
</feature>
<dbReference type="EC" id="3.4.24.-" evidence="2"/>
<dbReference type="InterPro" id="IPR006026">
    <property type="entry name" value="Peptidase_Metallo"/>
</dbReference>
<dbReference type="GO" id="GO:0004222">
    <property type="term" value="F:metalloendopeptidase activity"/>
    <property type="evidence" value="ECO:0007669"/>
    <property type="project" value="UniProtKB-UniRule"/>
</dbReference>
<dbReference type="PANTHER" id="PTHR10127:SF899">
    <property type="entry name" value="ASTACIN-LIKE METALLOENDOPEPTIDASE-RELATED"/>
    <property type="match status" value="1"/>
</dbReference>
<organism evidence="4 5">
    <name type="scientific">Nothobranchius furzeri</name>
    <name type="common">Turquoise killifish</name>
    <dbReference type="NCBI Taxonomy" id="105023"/>
    <lineage>
        <taxon>Eukaryota</taxon>
        <taxon>Metazoa</taxon>
        <taxon>Chordata</taxon>
        <taxon>Craniata</taxon>
        <taxon>Vertebrata</taxon>
        <taxon>Euteleostomi</taxon>
        <taxon>Actinopterygii</taxon>
        <taxon>Neopterygii</taxon>
        <taxon>Teleostei</taxon>
        <taxon>Neoteleostei</taxon>
        <taxon>Acanthomorphata</taxon>
        <taxon>Ovalentaria</taxon>
        <taxon>Atherinomorphae</taxon>
        <taxon>Cyprinodontiformes</taxon>
        <taxon>Nothobranchiidae</taxon>
        <taxon>Nothobranchius</taxon>
    </lineage>
</organism>
<feature type="binding site" evidence="1">
    <location>
        <position position="159"/>
    </location>
    <ligand>
        <name>Zn(2+)</name>
        <dbReference type="ChEBI" id="CHEBI:29105"/>
        <note>catalytic</note>
    </ligand>
</feature>
<dbReference type="SUPFAM" id="SSF55486">
    <property type="entry name" value="Metalloproteases ('zincins'), catalytic domain"/>
    <property type="match status" value="1"/>
</dbReference>
<dbReference type="Gene3D" id="3.40.390.10">
    <property type="entry name" value="Collagenase (Catalytic Domain)"/>
    <property type="match status" value="1"/>
</dbReference>
<accession>A0A8C6LLT1</accession>
<feature type="signal peptide" evidence="2">
    <location>
        <begin position="1"/>
        <end position="19"/>
    </location>
</feature>
<dbReference type="AlphaFoldDB" id="A0A8C6LLT1"/>
<feature type="domain" description="Peptidase M12A" evidence="3">
    <location>
        <begin position="61"/>
        <end position="259"/>
    </location>
</feature>
<keyword evidence="2" id="KW-0732">Signal</keyword>
<dbReference type="SMART" id="SM00235">
    <property type="entry name" value="ZnMc"/>
    <property type="match status" value="1"/>
</dbReference>
<protein>
    <recommendedName>
        <fullName evidence="2">Metalloendopeptidase</fullName>
        <ecNumber evidence="2">3.4.24.-</ecNumber>
    </recommendedName>
</protein>
<evidence type="ECO:0000259" key="3">
    <source>
        <dbReference type="PROSITE" id="PS51864"/>
    </source>
</evidence>
<name>A0A8C6LLT1_NOTFU</name>
<dbReference type="Pfam" id="PF01400">
    <property type="entry name" value="Astacin"/>
    <property type="match status" value="1"/>
</dbReference>
<dbReference type="InterPro" id="IPR024079">
    <property type="entry name" value="MetalloPept_cat_dom_sf"/>
</dbReference>
<feature type="binding site" evidence="1">
    <location>
        <position position="163"/>
    </location>
    <ligand>
        <name>Zn(2+)</name>
        <dbReference type="ChEBI" id="CHEBI:29105"/>
        <note>catalytic</note>
    </ligand>
</feature>
<reference evidence="4" key="2">
    <citation type="submission" date="2025-08" db="UniProtKB">
        <authorList>
            <consortium name="Ensembl"/>
        </authorList>
    </citation>
    <scope>IDENTIFICATION</scope>
</reference>
<dbReference type="PRINTS" id="PR00480">
    <property type="entry name" value="ASTACIN"/>
</dbReference>
<dbReference type="Proteomes" id="UP000694548">
    <property type="component" value="Chromosome sgr07"/>
</dbReference>
<feature type="binding site" evidence="1">
    <location>
        <position position="169"/>
    </location>
    <ligand>
        <name>Zn(2+)</name>
        <dbReference type="ChEBI" id="CHEBI:29105"/>
        <note>catalytic</note>
    </ligand>
</feature>
<dbReference type="OrthoDB" id="291007at2759"/>
<reference evidence="4" key="3">
    <citation type="submission" date="2025-09" db="UniProtKB">
        <authorList>
            <consortium name="Ensembl"/>
        </authorList>
    </citation>
    <scope>IDENTIFICATION</scope>
</reference>
<dbReference type="GO" id="GO:0006508">
    <property type="term" value="P:proteolysis"/>
    <property type="evidence" value="ECO:0007669"/>
    <property type="project" value="UniProtKB-KW"/>
</dbReference>
<comment type="caution">
    <text evidence="1">Lacks conserved residue(s) required for the propagation of feature annotation.</text>
</comment>
<evidence type="ECO:0000313" key="4">
    <source>
        <dbReference type="Ensembl" id="ENSNFUP00015023179.1"/>
    </source>
</evidence>
<keyword evidence="1 2" id="KW-0482">Metalloprotease</keyword>
<feature type="chain" id="PRO_5034731404" description="Metalloendopeptidase" evidence="2">
    <location>
        <begin position="20"/>
        <end position="278"/>
    </location>
</feature>
<evidence type="ECO:0000256" key="1">
    <source>
        <dbReference type="PROSITE-ProRule" id="PRU01211"/>
    </source>
</evidence>
<dbReference type="GO" id="GO:0008270">
    <property type="term" value="F:zinc ion binding"/>
    <property type="evidence" value="ECO:0007669"/>
    <property type="project" value="UniProtKB-UniRule"/>
</dbReference>
<dbReference type="GeneID" id="107382034"/>
<comment type="cofactor">
    <cofactor evidence="1 2">
        <name>Zn(2+)</name>
        <dbReference type="ChEBI" id="CHEBI:29105"/>
    </cofactor>
    <text evidence="1 2">Binds 1 zinc ion per subunit.</text>
</comment>
<dbReference type="RefSeq" id="XP_015809488.1">
    <property type="nucleotide sequence ID" value="XM_015954002.3"/>
</dbReference>
<sequence>MHQALLLTLLLSVPHDSLNAPVDSNYDEPLYNSDPVPRPKTDLKALTVYGDIAVANTINRNADLCTARGCKWPKSGAFVYVPYYISPQFGQEEQMVIIKALQSFNQTSCIRLVPWKPGHRDYLYFESMNGCWSLLGRQDGGQYISLQKGSCVYHRTVQHEVLHALGFDHEQVRSDRDDYVQILFENIQEEFKFAFEKKITNNLGTPYDFYSVMEYDNYAFTKNQQPTILARIDPYLPIGNAREMSVNDITRINRLYQCGYGIKGSASRNLTSKKKFKF</sequence>
<keyword evidence="1 2" id="KW-0862">Zinc</keyword>
<dbReference type="KEGG" id="nfu:107382034"/>